<dbReference type="RefSeq" id="WP_246439493.1">
    <property type="nucleotide sequence ID" value="NZ_JACHGK010000006.1"/>
</dbReference>
<dbReference type="GO" id="GO:0046872">
    <property type="term" value="F:metal ion binding"/>
    <property type="evidence" value="ECO:0007669"/>
    <property type="project" value="UniProtKB-KW"/>
</dbReference>
<dbReference type="GO" id="GO:0062054">
    <property type="term" value="F:fluoride channel activity"/>
    <property type="evidence" value="ECO:0007669"/>
    <property type="project" value="UniProtKB-UniRule"/>
</dbReference>
<evidence type="ECO:0000313" key="11">
    <source>
        <dbReference type="EMBL" id="MBB6445452.1"/>
    </source>
</evidence>
<feature type="transmembrane region" description="Helical" evidence="10">
    <location>
        <begin position="93"/>
        <end position="116"/>
    </location>
</feature>
<dbReference type="PANTHER" id="PTHR28259:SF1">
    <property type="entry name" value="FLUORIDE EXPORT PROTEIN 1-RELATED"/>
    <property type="match status" value="1"/>
</dbReference>
<evidence type="ECO:0000256" key="1">
    <source>
        <dbReference type="ARBA" id="ARBA00004651"/>
    </source>
</evidence>
<comment type="catalytic activity">
    <reaction evidence="8">
        <text>fluoride(in) = fluoride(out)</text>
        <dbReference type="Rhea" id="RHEA:76159"/>
        <dbReference type="ChEBI" id="CHEBI:17051"/>
    </reaction>
    <physiologicalReaction direction="left-to-right" evidence="8">
        <dbReference type="Rhea" id="RHEA:76160"/>
    </physiologicalReaction>
</comment>
<reference evidence="11 12" key="1">
    <citation type="submission" date="2020-08" db="EMBL/GenBank/DDBJ databases">
        <title>Genomic Encyclopedia of Type Strains, Phase IV (KMG-IV): sequencing the most valuable type-strain genomes for metagenomic binning, comparative biology and taxonomic classification.</title>
        <authorList>
            <person name="Goeker M."/>
        </authorList>
    </citation>
    <scope>NUCLEOTIDE SEQUENCE [LARGE SCALE GENOMIC DNA]</scope>
    <source>
        <strain evidence="11 12">DSM 5391</strain>
    </source>
</reference>
<dbReference type="GO" id="GO:0005886">
    <property type="term" value="C:plasma membrane"/>
    <property type="evidence" value="ECO:0007669"/>
    <property type="project" value="UniProtKB-SubCell"/>
</dbReference>
<evidence type="ECO:0000256" key="5">
    <source>
        <dbReference type="ARBA" id="ARBA00023136"/>
    </source>
</evidence>
<keyword evidence="3 10" id="KW-0812">Transmembrane</keyword>
<feature type="binding site" evidence="10">
    <location>
        <position position="76"/>
    </location>
    <ligand>
        <name>Na(+)</name>
        <dbReference type="ChEBI" id="CHEBI:29101"/>
        <note>structural</note>
    </ligand>
</feature>
<dbReference type="PANTHER" id="PTHR28259">
    <property type="entry name" value="FLUORIDE EXPORT PROTEIN 1-RELATED"/>
    <property type="match status" value="1"/>
</dbReference>
<dbReference type="EMBL" id="JACHGK010000006">
    <property type="protein sequence ID" value="MBB6445452.1"/>
    <property type="molecule type" value="Genomic_DNA"/>
</dbReference>
<organism evidence="11 12">
    <name type="scientific">Bacillus benzoevorans</name>
    <dbReference type="NCBI Taxonomy" id="1456"/>
    <lineage>
        <taxon>Bacteria</taxon>
        <taxon>Bacillati</taxon>
        <taxon>Bacillota</taxon>
        <taxon>Bacilli</taxon>
        <taxon>Bacillales</taxon>
        <taxon>Bacillaceae</taxon>
        <taxon>Bacillus</taxon>
    </lineage>
</organism>
<keyword evidence="4 10" id="KW-1133">Transmembrane helix</keyword>
<comment type="caution">
    <text evidence="11">The sequence shown here is derived from an EMBL/GenBank/DDBJ whole genome shotgun (WGS) entry which is preliminary data.</text>
</comment>
<keyword evidence="10" id="KW-0406">Ion transport</keyword>
<evidence type="ECO:0000256" key="10">
    <source>
        <dbReference type="HAMAP-Rule" id="MF_00454"/>
    </source>
</evidence>
<sequence>MYMYLAVGIGGIIGALLRYFIHLWFMNLGSSYPAGTLCINLIGCFALGYLQGMAKVYSLPGWLVTGVGTGIIGAFTTFSTFSMDVTQLIKEGFIIPACTYILASSIGGYFLAYAGFSLSTNKKLGV</sequence>
<keyword evidence="10" id="KW-0813">Transport</keyword>
<comment type="subcellular location">
    <subcellularLocation>
        <location evidence="1 10">Cell membrane</location>
        <topology evidence="1 10">Multi-pass membrane protein</topology>
    </subcellularLocation>
</comment>
<name>A0A7X0LWF3_9BACI</name>
<evidence type="ECO:0000256" key="2">
    <source>
        <dbReference type="ARBA" id="ARBA00022475"/>
    </source>
</evidence>
<keyword evidence="12" id="KW-1185">Reference proteome</keyword>
<evidence type="ECO:0000256" key="4">
    <source>
        <dbReference type="ARBA" id="ARBA00022989"/>
    </source>
</evidence>
<comment type="activity regulation">
    <text evidence="10">Na(+) is not transported, but it plays an essential structural role and its presence is essential for fluoride channel function.</text>
</comment>
<evidence type="ECO:0000256" key="6">
    <source>
        <dbReference type="ARBA" id="ARBA00023303"/>
    </source>
</evidence>
<dbReference type="NCBIfam" id="TIGR00494">
    <property type="entry name" value="crcB"/>
    <property type="match status" value="1"/>
</dbReference>
<evidence type="ECO:0000256" key="9">
    <source>
        <dbReference type="ARBA" id="ARBA00049940"/>
    </source>
</evidence>
<feature type="transmembrane region" description="Helical" evidence="10">
    <location>
        <begin position="5"/>
        <end position="25"/>
    </location>
</feature>
<feature type="transmembrane region" description="Helical" evidence="10">
    <location>
        <begin position="62"/>
        <end position="81"/>
    </location>
</feature>
<keyword evidence="6 10" id="KW-0407">Ion channel</keyword>
<evidence type="ECO:0000256" key="3">
    <source>
        <dbReference type="ARBA" id="ARBA00022692"/>
    </source>
</evidence>
<dbReference type="Proteomes" id="UP000531594">
    <property type="component" value="Unassembled WGS sequence"/>
</dbReference>
<gene>
    <name evidence="10" type="primary">fluC</name>
    <name evidence="10" type="synonym">crcB</name>
    <name evidence="11" type="ORF">HNR53_002071</name>
</gene>
<dbReference type="Pfam" id="PF02537">
    <property type="entry name" value="CRCB"/>
    <property type="match status" value="1"/>
</dbReference>
<evidence type="ECO:0000256" key="8">
    <source>
        <dbReference type="ARBA" id="ARBA00035585"/>
    </source>
</evidence>
<evidence type="ECO:0000256" key="7">
    <source>
        <dbReference type="ARBA" id="ARBA00035120"/>
    </source>
</evidence>
<dbReference type="HAMAP" id="MF_00454">
    <property type="entry name" value="FluC"/>
    <property type="match status" value="1"/>
</dbReference>
<protein>
    <recommendedName>
        <fullName evidence="10">Fluoride-specific ion channel FluC</fullName>
    </recommendedName>
</protein>
<comment type="function">
    <text evidence="9 10">Fluoride-specific ion channel. Important for reducing fluoride concentration in the cell, thus reducing its toxicity.</text>
</comment>
<proteinExistence type="inferred from homology"/>
<accession>A0A7X0LWF3</accession>
<feature type="binding site" evidence="10">
    <location>
        <position position="73"/>
    </location>
    <ligand>
        <name>Na(+)</name>
        <dbReference type="ChEBI" id="CHEBI:29101"/>
        <note>structural</note>
    </ligand>
</feature>
<keyword evidence="5 10" id="KW-0472">Membrane</keyword>
<dbReference type="InterPro" id="IPR003691">
    <property type="entry name" value="FluC"/>
</dbReference>
<dbReference type="AlphaFoldDB" id="A0A7X0LWF3"/>
<keyword evidence="10" id="KW-0479">Metal-binding</keyword>
<feature type="transmembrane region" description="Helical" evidence="10">
    <location>
        <begin position="31"/>
        <end position="50"/>
    </location>
</feature>
<keyword evidence="2 10" id="KW-1003">Cell membrane</keyword>
<evidence type="ECO:0000313" key="12">
    <source>
        <dbReference type="Proteomes" id="UP000531594"/>
    </source>
</evidence>
<keyword evidence="10" id="KW-0915">Sodium</keyword>
<dbReference type="GO" id="GO:0140114">
    <property type="term" value="P:cellular detoxification of fluoride"/>
    <property type="evidence" value="ECO:0007669"/>
    <property type="project" value="UniProtKB-UniRule"/>
</dbReference>
<comment type="similarity">
    <text evidence="7 10">Belongs to the fluoride channel Fluc/FEX (TC 1.A.43) family.</text>
</comment>